<evidence type="ECO:0000259" key="1">
    <source>
        <dbReference type="PROSITE" id="PS50994"/>
    </source>
</evidence>
<organism evidence="2 3">
    <name type="scientific">Hordeum vulgare subsp. vulgare</name>
    <name type="common">Domesticated barley</name>
    <dbReference type="NCBI Taxonomy" id="112509"/>
    <lineage>
        <taxon>Eukaryota</taxon>
        <taxon>Viridiplantae</taxon>
        <taxon>Streptophyta</taxon>
        <taxon>Embryophyta</taxon>
        <taxon>Tracheophyta</taxon>
        <taxon>Spermatophyta</taxon>
        <taxon>Magnoliopsida</taxon>
        <taxon>Liliopsida</taxon>
        <taxon>Poales</taxon>
        <taxon>Poaceae</taxon>
        <taxon>BOP clade</taxon>
        <taxon>Pooideae</taxon>
        <taxon>Triticodae</taxon>
        <taxon>Triticeae</taxon>
        <taxon>Hordeinae</taxon>
        <taxon>Hordeum</taxon>
    </lineage>
</organism>
<evidence type="ECO:0000313" key="3">
    <source>
        <dbReference type="Proteomes" id="UP000011116"/>
    </source>
</evidence>
<feature type="domain" description="Integrase catalytic" evidence="1">
    <location>
        <begin position="1"/>
        <end position="174"/>
    </location>
</feature>
<sequence length="272" mass="31958">MREPYRVVEAEYRFVVDRALSLFVVALRMGPFPKSNGYTHILVAVDYVTKWVEAIPTSSADHNTSIRMLKEVIFPRSGVPRYLMTDGGSHFIHCAFRKKLSKYDVNHRIASPYHPQSSGQVELSNREIKLILQKTVNTSRKNWSKKLDDALSAYRTAYKNPMGMSPYKMVYDKACHLPLELEHKAYWAIKELSFDFKLASEKRLFDISSLDEWRTQAYENAKLFKEKVKRWHDKRIQKREFNVGDYVLLYNSRLRFFAGKLLSKWEGPYIVE</sequence>
<dbReference type="PROSITE" id="PS50994">
    <property type="entry name" value="INTEGRASE"/>
    <property type="match status" value="1"/>
</dbReference>
<keyword evidence="3" id="KW-1185">Reference proteome</keyword>
<dbReference type="GO" id="GO:0015074">
    <property type="term" value="P:DNA integration"/>
    <property type="evidence" value="ECO:0007669"/>
    <property type="project" value="InterPro"/>
</dbReference>
<dbReference type="Proteomes" id="UP000011116">
    <property type="component" value="Chromosome 4H"/>
</dbReference>
<dbReference type="InterPro" id="IPR001584">
    <property type="entry name" value="Integrase_cat-core"/>
</dbReference>
<dbReference type="InterPro" id="IPR012337">
    <property type="entry name" value="RNaseH-like_sf"/>
</dbReference>
<dbReference type="InterPro" id="IPR036397">
    <property type="entry name" value="RNaseH_sf"/>
</dbReference>
<reference evidence="2" key="3">
    <citation type="submission" date="2022-01" db="UniProtKB">
        <authorList>
            <consortium name="EnsemblPlants"/>
        </authorList>
    </citation>
    <scope>IDENTIFICATION</scope>
    <source>
        <strain evidence="2">subsp. vulgare</strain>
    </source>
</reference>
<proteinExistence type="predicted"/>
<dbReference type="PANTHER" id="PTHR47266">
    <property type="entry name" value="ENDONUCLEASE-RELATED"/>
    <property type="match status" value="1"/>
</dbReference>
<dbReference type="GO" id="GO:0003676">
    <property type="term" value="F:nucleic acid binding"/>
    <property type="evidence" value="ECO:0007669"/>
    <property type="project" value="InterPro"/>
</dbReference>
<reference evidence="2" key="2">
    <citation type="submission" date="2020-10" db="EMBL/GenBank/DDBJ databases">
        <authorList>
            <person name="Scholz U."/>
            <person name="Mascher M."/>
            <person name="Fiebig A."/>
        </authorList>
    </citation>
    <scope>NUCLEOTIDE SEQUENCE [LARGE SCALE GENOMIC DNA]</scope>
    <source>
        <strain evidence="2">cv. Morex</strain>
    </source>
</reference>
<dbReference type="InterPro" id="IPR052160">
    <property type="entry name" value="Gypsy_RT_Integrase-like"/>
</dbReference>
<dbReference type="EnsemblPlants" id="HORVU.MOREX.r3.4HG0391670.1">
    <property type="protein sequence ID" value="HORVU.MOREX.r3.4HG0391670.1.CDS1"/>
    <property type="gene ID" value="HORVU.MOREX.r3.4HG0391670"/>
</dbReference>
<reference evidence="3" key="1">
    <citation type="journal article" date="2012" name="Nature">
        <title>A physical, genetic and functional sequence assembly of the barley genome.</title>
        <authorList>
            <consortium name="The International Barley Genome Sequencing Consortium"/>
            <person name="Mayer K.F."/>
            <person name="Waugh R."/>
            <person name="Brown J.W."/>
            <person name="Schulman A."/>
            <person name="Langridge P."/>
            <person name="Platzer M."/>
            <person name="Fincher G.B."/>
            <person name="Muehlbauer G.J."/>
            <person name="Sato K."/>
            <person name="Close T.J."/>
            <person name="Wise R.P."/>
            <person name="Stein N."/>
        </authorList>
    </citation>
    <scope>NUCLEOTIDE SEQUENCE [LARGE SCALE GENOMIC DNA]</scope>
    <source>
        <strain evidence="3">cv. Morex</strain>
    </source>
</reference>
<name>A0A8I6XLY7_HORVV</name>
<evidence type="ECO:0000313" key="2">
    <source>
        <dbReference type="EnsemblPlants" id="HORVU.MOREX.r3.4HG0391670.1.CDS1"/>
    </source>
</evidence>
<dbReference type="SMR" id="A0A8I6XLY7"/>
<dbReference type="SUPFAM" id="SSF53098">
    <property type="entry name" value="Ribonuclease H-like"/>
    <property type="match status" value="1"/>
</dbReference>
<dbReference type="AlphaFoldDB" id="A0A8I6XLY7"/>
<dbReference type="Gene3D" id="3.30.420.10">
    <property type="entry name" value="Ribonuclease H-like superfamily/Ribonuclease H"/>
    <property type="match status" value="1"/>
</dbReference>
<dbReference type="Gramene" id="HORVU.MOREX.r3.4HG0391670.1">
    <property type="protein sequence ID" value="HORVU.MOREX.r3.4HG0391670.1.CDS1"/>
    <property type="gene ID" value="HORVU.MOREX.r3.4HG0391670"/>
</dbReference>
<dbReference type="Pfam" id="PF00665">
    <property type="entry name" value="rve"/>
    <property type="match status" value="1"/>
</dbReference>
<protein>
    <recommendedName>
        <fullName evidence="1">Integrase catalytic domain-containing protein</fullName>
    </recommendedName>
</protein>
<accession>A0A8I6XLY7</accession>